<dbReference type="Proteomes" id="UP001185331">
    <property type="component" value="Unassembled WGS sequence"/>
</dbReference>
<protein>
    <submittedName>
        <fullName evidence="1">Uncharacterized protein</fullName>
    </submittedName>
</protein>
<dbReference type="EMBL" id="JAVDQK010000005">
    <property type="protein sequence ID" value="MDR6218655.1"/>
    <property type="molecule type" value="Genomic_DNA"/>
</dbReference>
<accession>A0AAE3XBD0</accession>
<gene>
    <name evidence="1" type="ORF">J2Y00_002252</name>
</gene>
<sequence length="194" mass="20849">MNAREEAAQVLTEHLAVLSRYWAEPHIPDESPAWRVGGMIFSALAAFDGSAAPPPVVLAPAGQALPGGYLPGRWVDRWTSADPLEGRNPAVTAFLAHTAERADVTPALPTAHAAITHLFVELRALETFFTQRAEWTLLERTGGLTFALLALLDGDVRGARGWALYPEDAGTFPAVHLGNIELHGTWSAATRRGP</sequence>
<evidence type="ECO:0000313" key="2">
    <source>
        <dbReference type="Proteomes" id="UP001185331"/>
    </source>
</evidence>
<dbReference type="AlphaFoldDB" id="A0AAE3XBD0"/>
<name>A0AAE3XBD0_9DEIO</name>
<proteinExistence type="predicted"/>
<comment type="caution">
    <text evidence="1">The sequence shown here is derived from an EMBL/GenBank/DDBJ whole genome shotgun (WGS) entry which is preliminary data.</text>
</comment>
<reference evidence="1" key="1">
    <citation type="submission" date="2023-07" db="EMBL/GenBank/DDBJ databases">
        <title>Sorghum-associated microbial communities from plants grown in Nebraska, USA.</title>
        <authorList>
            <person name="Schachtman D."/>
        </authorList>
    </citation>
    <scope>NUCLEOTIDE SEQUENCE</scope>
    <source>
        <strain evidence="1">BE330</strain>
    </source>
</reference>
<organism evidence="1 2">
    <name type="scientific">Deinococcus soli</name>
    <name type="common">ex Cha et al. 2016</name>
    <dbReference type="NCBI Taxonomy" id="1309411"/>
    <lineage>
        <taxon>Bacteria</taxon>
        <taxon>Thermotogati</taxon>
        <taxon>Deinococcota</taxon>
        <taxon>Deinococci</taxon>
        <taxon>Deinococcales</taxon>
        <taxon>Deinococcaceae</taxon>
        <taxon>Deinococcus</taxon>
    </lineage>
</organism>
<evidence type="ECO:0000313" key="1">
    <source>
        <dbReference type="EMBL" id="MDR6218655.1"/>
    </source>
</evidence>
<dbReference type="RefSeq" id="WP_309853128.1">
    <property type="nucleotide sequence ID" value="NZ_JAVDQJ010000004.1"/>
</dbReference>